<dbReference type="Pfam" id="PF01872">
    <property type="entry name" value="RibD_C"/>
    <property type="match status" value="1"/>
</dbReference>
<dbReference type="InterPro" id="IPR050765">
    <property type="entry name" value="Riboflavin_Biosynth_HTPR"/>
</dbReference>
<dbReference type="Gene3D" id="3.40.430.10">
    <property type="entry name" value="Dihydrofolate Reductase, subunit A"/>
    <property type="match status" value="1"/>
</dbReference>
<name>A0A4P7GLH9_9ACTN</name>
<accession>A0A4P7GLH9</accession>
<protein>
    <submittedName>
        <fullName evidence="2">Deaminase</fullName>
    </submittedName>
</protein>
<dbReference type="InterPro" id="IPR024072">
    <property type="entry name" value="DHFR-like_dom_sf"/>
</dbReference>
<evidence type="ECO:0000313" key="3">
    <source>
        <dbReference type="Proteomes" id="UP000294894"/>
    </source>
</evidence>
<reference evidence="2 3" key="1">
    <citation type="submission" date="2019-03" db="EMBL/GenBank/DDBJ databases">
        <title>Three New Species of Nocardioides, Nocardioides euryhalodurans sp. nov., Nocardioides seonyuensis sp. nov. and Nocardioides eburneoflavus sp. nov., Iolated from Soil.</title>
        <authorList>
            <person name="Roh S.G."/>
            <person name="Lee C."/>
            <person name="Kim M.-K."/>
            <person name="Kim S.B."/>
        </authorList>
    </citation>
    <scope>NUCLEOTIDE SEQUENCE [LARGE SCALE GENOMIC DNA]</scope>
    <source>
        <strain evidence="2 3">MMS17-SY117</strain>
    </source>
</reference>
<organism evidence="2 3">
    <name type="scientific">Nocardioides euryhalodurans</name>
    <dbReference type="NCBI Taxonomy" id="2518370"/>
    <lineage>
        <taxon>Bacteria</taxon>
        <taxon>Bacillati</taxon>
        <taxon>Actinomycetota</taxon>
        <taxon>Actinomycetes</taxon>
        <taxon>Propionibacteriales</taxon>
        <taxon>Nocardioidaceae</taxon>
        <taxon>Nocardioides</taxon>
    </lineage>
</organism>
<proteinExistence type="predicted"/>
<dbReference type="EMBL" id="CP038267">
    <property type="protein sequence ID" value="QBR92946.1"/>
    <property type="molecule type" value="Genomic_DNA"/>
</dbReference>
<dbReference type="Proteomes" id="UP000294894">
    <property type="component" value="Chromosome"/>
</dbReference>
<feature type="domain" description="Bacterial bifunctional deaminase-reductase C-terminal" evidence="1">
    <location>
        <begin position="3"/>
        <end position="183"/>
    </location>
</feature>
<evidence type="ECO:0000259" key="1">
    <source>
        <dbReference type="Pfam" id="PF01872"/>
    </source>
</evidence>
<dbReference type="GO" id="GO:0009231">
    <property type="term" value="P:riboflavin biosynthetic process"/>
    <property type="evidence" value="ECO:0007669"/>
    <property type="project" value="InterPro"/>
</dbReference>
<keyword evidence="3" id="KW-1185">Reference proteome</keyword>
<dbReference type="GO" id="GO:0008703">
    <property type="term" value="F:5-amino-6-(5-phosphoribosylamino)uracil reductase activity"/>
    <property type="evidence" value="ECO:0007669"/>
    <property type="project" value="InterPro"/>
</dbReference>
<dbReference type="SUPFAM" id="SSF53597">
    <property type="entry name" value="Dihydrofolate reductase-like"/>
    <property type="match status" value="1"/>
</dbReference>
<dbReference type="KEGG" id="noy:EXE57_12205"/>
<dbReference type="InterPro" id="IPR002734">
    <property type="entry name" value="RibDG_C"/>
</dbReference>
<dbReference type="OrthoDB" id="3471498at2"/>
<dbReference type="PANTHER" id="PTHR38011">
    <property type="entry name" value="DIHYDROFOLATE REDUCTASE FAMILY PROTEIN (AFU_ORTHOLOGUE AFUA_8G06820)"/>
    <property type="match status" value="1"/>
</dbReference>
<evidence type="ECO:0000313" key="2">
    <source>
        <dbReference type="EMBL" id="QBR92946.1"/>
    </source>
</evidence>
<sequence>MRTLVVTEFMSLDGVVDSPGGEEGYAHSGWTFKDVRPEMAAYELKAREQEEAGALLVGRVSWSAFHEVWPTMAEFERYNQVPKYVVSSTLTEEQVAASPWQPTTLLRSLEDVAALKQTEGGEIQVHGSATLAQGLAAAGLVDRYHLLVYPLVLGTGGKRLFADDGTKATLELVEQESYGNGIQKLCYEVVR</sequence>
<gene>
    <name evidence="2" type="ORF">EXE57_12205</name>
</gene>
<dbReference type="PANTHER" id="PTHR38011:SF11">
    <property type="entry name" value="2,5-DIAMINO-6-RIBOSYLAMINO-4(3H)-PYRIMIDINONE 5'-PHOSPHATE REDUCTASE"/>
    <property type="match status" value="1"/>
</dbReference>
<dbReference type="AlphaFoldDB" id="A0A4P7GLH9"/>